<feature type="compositionally biased region" description="Basic and acidic residues" evidence="1">
    <location>
        <begin position="48"/>
        <end position="108"/>
    </location>
</feature>
<keyword evidence="3" id="KW-1185">Reference proteome</keyword>
<feature type="compositionally biased region" description="Basic and acidic residues" evidence="1">
    <location>
        <begin position="199"/>
        <end position="208"/>
    </location>
</feature>
<evidence type="ECO:0000256" key="1">
    <source>
        <dbReference type="SAM" id="MobiDB-lite"/>
    </source>
</evidence>
<organism evidence="2 3">
    <name type="scientific">Idiomarina rhizosphaerae</name>
    <dbReference type="NCBI Taxonomy" id="2961572"/>
    <lineage>
        <taxon>Bacteria</taxon>
        <taxon>Pseudomonadati</taxon>
        <taxon>Pseudomonadota</taxon>
        <taxon>Gammaproteobacteria</taxon>
        <taxon>Alteromonadales</taxon>
        <taxon>Idiomarinaceae</taxon>
        <taxon>Idiomarina</taxon>
    </lineage>
</organism>
<reference evidence="2" key="1">
    <citation type="submission" date="2022-06" db="EMBL/GenBank/DDBJ databases">
        <title>Idiomarina rhizosphaerae M1R2S28.</title>
        <authorList>
            <person name="Sun J.-Q."/>
            <person name="Li L.-F."/>
        </authorList>
    </citation>
    <scope>NUCLEOTIDE SEQUENCE</scope>
    <source>
        <strain evidence="2">M1R2S28</strain>
    </source>
</reference>
<feature type="compositionally biased region" description="Low complexity" evidence="1">
    <location>
        <begin position="164"/>
        <end position="182"/>
    </location>
</feature>
<dbReference type="EMBL" id="JAMZDE010000001">
    <property type="protein sequence ID" value="MCP1338056.1"/>
    <property type="molecule type" value="Genomic_DNA"/>
</dbReference>
<feature type="compositionally biased region" description="Polar residues" evidence="1">
    <location>
        <begin position="37"/>
        <end position="47"/>
    </location>
</feature>
<dbReference type="Proteomes" id="UP001139474">
    <property type="component" value="Unassembled WGS sequence"/>
</dbReference>
<feature type="region of interest" description="Disordered" evidence="1">
    <location>
        <begin position="1"/>
        <end position="135"/>
    </location>
</feature>
<feature type="region of interest" description="Disordered" evidence="1">
    <location>
        <begin position="164"/>
        <end position="272"/>
    </location>
</feature>
<comment type="caution">
    <text evidence="2">The sequence shown here is derived from an EMBL/GenBank/DDBJ whole genome shotgun (WGS) entry which is preliminary data.</text>
</comment>
<proteinExistence type="predicted"/>
<dbReference type="Pfam" id="PF12118">
    <property type="entry name" value="SprA-related"/>
    <property type="match status" value="1"/>
</dbReference>
<evidence type="ECO:0000313" key="3">
    <source>
        <dbReference type="Proteomes" id="UP001139474"/>
    </source>
</evidence>
<evidence type="ECO:0000313" key="2">
    <source>
        <dbReference type="EMBL" id="MCP1338056.1"/>
    </source>
</evidence>
<protein>
    <recommendedName>
        <fullName evidence="4">SprA-related family protein</fullName>
    </recommendedName>
</protein>
<accession>A0A9X2JTJ4</accession>
<gene>
    <name evidence="2" type="ORF">NJR55_00490</name>
</gene>
<dbReference type="AlphaFoldDB" id="A0A9X2JTJ4"/>
<sequence length="272" mass="29094">MNISPALPPIPVTSAPPAESMNRDNLQRPLVNEPAKSDQSSNKADTQANRKPDAKADGKPDNKKATDKASKEVTDNAEKNQQKLSEEEVLKVDELKSRDQEVRVHEQAHAAVGGQYAGSPSYEYERGPDGKSYAVGGEVQIDVSPVNGDPQATIQKMQVVRRAALAPAQPSAADRSIAAEAANKATQARAELAQQQIKSGEEDGENRSPDISINAPFNKSLEGEGESQSASSDVAPEEQGKKTLSSPERGEMIASFYDKRVRPSVDSFSATA</sequence>
<name>A0A9X2JTJ4_9GAMM</name>
<evidence type="ECO:0008006" key="4">
    <source>
        <dbReference type="Google" id="ProtNLM"/>
    </source>
</evidence>
<dbReference type="InterPro" id="IPR021973">
    <property type="entry name" value="SprA-related"/>
</dbReference>
<feature type="compositionally biased region" description="Pro residues" evidence="1">
    <location>
        <begin position="1"/>
        <end position="11"/>
    </location>
</feature>